<proteinExistence type="predicted"/>
<protein>
    <submittedName>
        <fullName evidence="1">Uncharacterized protein</fullName>
    </submittedName>
</protein>
<dbReference type="Proteomes" id="UP001157502">
    <property type="component" value="Chromosome 12"/>
</dbReference>
<keyword evidence="2" id="KW-1185">Reference proteome</keyword>
<evidence type="ECO:0000313" key="1">
    <source>
        <dbReference type="EMBL" id="KAJ8004084.1"/>
    </source>
</evidence>
<gene>
    <name evidence="1" type="ORF">DPEC_G00155110</name>
</gene>
<accession>A0ACC2GK91</accession>
<comment type="caution">
    <text evidence="1">The sequence shown here is derived from an EMBL/GenBank/DDBJ whole genome shotgun (WGS) entry which is preliminary data.</text>
</comment>
<dbReference type="EMBL" id="CM055739">
    <property type="protein sequence ID" value="KAJ8004084.1"/>
    <property type="molecule type" value="Genomic_DNA"/>
</dbReference>
<reference evidence="1" key="1">
    <citation type="submission" date="2021-05" db="EMBL/GenBank/DDBJ databases">
        <authorList>
            <person name="Pan Q."/>
            <person name="Jouanno E."/>
            <person name="Zahm M."/>
            <person name="Klopp C."/>
            <person name="Cabau C."/>
            <person name="Louis A."/>
            <person name="Berthelot C."/>
            <person name="Parey E."/>
            <person name="Roest Crollius H."/>
            <person name="Montfort J."/>
            <person name="Robinson-Rechavi M."/>
            <person name="Bouchez O."/>
            <person name="Lampietro C."/>
            <person name="Lopez Roques C."/>
            <person name="Donnadieu C."/>
            <person name="Postlethwait J."/>
            <person name="Bobe J."/>
            <person name="Dillon D."/>
            <person name="Chandos A."/>
            <person name="von Hippel F."/>
            <person name="Guiguen Y."/>
        </authorList>
    </citation>
    <scope>NUCLEOTIDE SEQUENCE</scope>
    <source>
        <strain evidence="1">YG-Jan2019</strain>
    </source>
</reference>
<evidence type="ECO:0000313" key="2">
    <source>
        <dbReference type="Proteomes" id="UP001157502"/>
    </source>
</evidence>
<name>A0ACC2GK91_DALPE</name>
<organism evidence="1 2">
    <name type="scientific">Dallia pectoralis</name>
    <name type="common">Alaska blackfish</name>
    <dbReference type="NCBI Taxonomy" id="75939"/>
    <lineage>
        <taxon>Eukaryota</taxon>
        <taxon>Metazoa</taxon>
        <taxon>Chordata</taxon>
        <taxon>Craniata</taxon>
        <taxon>Vertebrata</taxon>
        <taxon>Euteleostomi</taxon>
        <taxon>Actinopterygii</taxon>
        <taxon>Neopterygii</taxon>
        <taxon>Teleostei</taxon>
        <taxon>Protacanthopterygii</taxon>
        <taxon>Esociformes</taxon>
        <taxon>Umbridae</taxon>
        <taxon>Dallia</taxon>
    </lineage>
</organism>
<sequence>MAAASYSEPTSSESKVCSPTEATLPEKEWITTQKEDEAMAAQPDTFPTLRGDVDVIPDTTAGPVIKIAEVVSTETTDDIPEETTDGTIPVIGRDVTTETAIIVEAGEKDAVLVIDMAPVDETSSAPANDTVTFKPVVTVIHKPNDEVDEETEKTTIVHSKDHTVGDLEDAAAVIPSEAATEFIVETTDTDVPEPELIPESSLISEAPLGADTEVMPDIVNEEITATAVEAVYSDNTVEETSEVPADEEDITEDATELTLDVSPGLTSDTTDEQAPGELIPDITLDDATETTDEEDKSMLIPDVSPEATSVAAGEKDAAELSPEYSSNPELLDISEATVKIPSECSIVHDPPVKVTSDAPQYIKEKTPEILDKHISDPTTFLTMASSDEITPETILQDTWATSTNEVVVEIGPETLQVKEDHTSRRPVYANPEDEEHTTDESALEAEVTSKTEVEIVPEDLEELSESDKIIVKVELTPESPEEVPQKAEEVQLMTGVVEGIPPKIVEITPESAVEETTDTETVKKLSLEASNEKTTEPSEKETPEIIQVEEKRAETPKEINPKAAEVGSEYIVLDPSEEHPPEVPGEVPSKAADGKTADAATTSTPKAAKEPTVEVTHEVITETGVSMPTEEKNNGDLYWVTEETNHNFLGIPDFIPEVKNTLDNEIKDIMKRPSGPTKEHVVELSIQLKGESYKDALRDPSSVYYQRVAKHFTDKIDEALKKLPGFKKVFVVEFRPQKDLQRGILAVLVHYAVILEVDVTGVSNETMDYINLQSNRVERFYRDGVEQPTVTYTITDFRNNITKALNRDILVSNTTLDGYPYSRKQEPVDQLSPGGKPTTKPEESNDFMDNALAAEKPPDAPGQDLDVDDIFLKKDDFLFPVEPWKGSGTMVASENDVIILDETTLPPGTTFVPTKHNGNIGAEGFLLSNTEETLSTSNGDIVVGAEGFSTHPPSQTTEPPVPAAPRADLDLDDGSGSGSSGGDQGADVLPWMPVKTEEAVDFEEEKDQEEGDSVGGDVHLSDPEVEPITKEREEEKVKEITEFNLTESPEDLGPFESRAESASTEKDPDEVFLHRRPVTQDISTHPDYTTTAAALVFWNTETLPVELPPQTLEASGNYEDYYPSEPFSIQSPVTDYPNPQYYTPEAPSLPELPNEGRDSVEELPGATSPPNLDLPASTESPIVVNPESFTVKESVLDMITDKPPEIESITDNHSLVVTDPEDESRRVEILKEQRVNTTEALATPHPFLDISEEDQAQDEILVVNLATAAPAVLESHSISSPEKESPFTRISDAAPEEATHDPATTEISPNDVNVERETPKIEETPETILPSFFQPTFGPTEKLLEASEEESVVRVKEADVSIELASTSPDHNTHKLENEHYGTDTTVTSTDVTVDPADVIAEGTASATNVTVDVIEVYDESSHTDGDGVANIGGIAMPTNPGKDLMVFFSLRVTNMMFSEDLFNKSSKEYKALEHRFLELLVPYLQSNLSNFQNLEILNFRNGSIVVNSRMKFGKPVPHGVTHTVYLILEDFANSAFQTMNLSIDKYSLDVESGDQADPCKFQACNEYSKCTVNRWSGEAECVCNVGYFSVDGLPCQSVCDLQADFCLNDGKCDIVPGKGAICRCRVGENWWFRGEHCEEYVSEPLVVGIAIASVAGFLLVASGVIFFLARTLRDGYDKEDSEDPLRYGDSLPSLERATKFNPMFESESATAESYRRYENAAGCANIYADVSRDEIPQISDTAGLSTEERLRMFEMYTKDLQFADFIRQHQKAIDRSASSDT</sequence>